<dbReference type="PROSITE" id="PS51257">
    <property type="entry name" value="PROKAR_LIPOPROTEIN"/>
    <property type="match status" value="1"/>
</dbReference>
<evidence type="ECO:0000313" key="4">
    <source>
        <dbReference type="Proteomes" id="UP000266385"/>
    </source>
</evidence>
<evidence type="ECO:0008006" key="5">
    <source>
        <dbReference type="Google" id="ProtNLM"/>
    </source>
</evidence>
<feature type="chain" id="PRO_5017403028" description="Lipoprotein" evidence="2">
    <location>
        <begin position="23"/>
        <end position="488"/>
    </location>
</feature>
<dbReference type="OrthoDB" id="7615846at2"/>
<feature type="signal peptide" evidence="2">
    <location>
        <begin position="1"/>
        <end position="22"/>
    </location>
</feature>
<keyword evidence="2" id="KW-0732">Signal</keyword>
<dbReference type="AlphaFoldDB" id="A0A399RPW1"/>
<evidence type="ECO:0000313" key="3">
    <source>
        <dbReference type="EMBL" id="RIJ32861.1"/>
    </source>
</evidence>
<comment type="caution">
    <text evidence="3">The sequence shown here is derived from an EMBL/GenBank/DDBJ whole genome shotgun (WGS) entry which is preliminary data.</text>
</comment>
<reference evidence="3 4" key="1">
    <citation type="submission" date="2018-08" db="EMBL/GenBank/DDBJ databases">
        <title>Henriciella mobilis sp. nov., isolated from seawater.</title>
        <authorList>
            <person name="Cheng H."/>
            <person name="Wu Y.-H."/>
            <person name="Xu X.-W."/>
            <person name="Guo L.-L."/>
        </authorList>
    </citation>
    <scope>NUCLEOTIDE SEQUENCE [LARGE SCALE GENOMIC DNA]</scope>
    <source>
        <strain evidence="3 4">JN25</strain>
    </source>
</reference>
<feature type="compositionally biased region" description="Pro residues" evidence="1">
    <location>
        <begin position="43"/>
        <end position="52"/>
    </location>
</feature>
<dbReference type="Proteomes" id="UP000266385">
    <property type="component" value="Unassembled WGS sequence"/>
</dbReference>
<evidence type="ECO:0000256" key="2">
    <source>
        <dbReference type="SAM" id="SignalP"/>
    </source>
</evidence>
<dbReference type="RefSeq" id="WP_119374942.1">
    <property type="nucleotide sequence ID" value="NZ_QWFX01000005.1"/>
</dbReference>
<accession>A0A399RPW1</accession>
<feature type="region of interest" description="Disordered" evidence="1">
    <location>
        <begin position="18"/>
        <end position="74"/>
    </location>
</feature>
<keyword evidence="4" id="KW-1185">Reference proteome</keyword>
<protein>
    <recommendedName>
        <fullName evidence="5">Lipoprotein</fullName>
    </recommendedName>
</protein>
<feature type="compositionally biased region" description="Polar residues" evidence="1">
    <location>
        <begin position="18"/>
        <end position="28"/>
    </location>
</feature>
<sequence length="488" mass="53191">MKYALTASLLVLAACATQTEPATPTSGETKAEPEPYYSEYPYPGAPPSPVPSRPRSTPDDFDPSDLPAPAAGYGASGSKVTKDFLPYIDIAIDEDAANSNWGIPLEDLYTRIRIVTLDPQARDIEGTASGKYTEAPAQRNYKEESRGWLSRMMGSKEVSRALLAEFEIKKPDVKATEALFSASFSSNREQGESWSTDQSLALYATPYFKISSNTTLTAKLRMQLSDERESSGASANVMASLTNAASLLAPASSLVTYFSAPSMMEASNFLDNSVSTLFGRSITEQTVSTMAIKSWSDRPILVVYAAMPDPKDIRDTSNREMLGGWAIYLDAPIVSVFTSATQPDPEGYEEWPDYRGVVGADILAFKIGEELTVYDYIFSRLDLFDRISSLNDFPEPDLARLLCTRIERGLSELGFNAADSSAGVWAAATSDQFSAAASELLLKPSTCVAMQRWAELNGIDTSAETTETIYEYEYEGDGAGEFDEPGEY</sequence>
<name>A0A399RPW1_9PROT</name>
<evidence type="ECO:0000256" key="1">
    <source>
        <dbReference type="SAM" id="MobiDB-lite"/>
    </source>
</evidence>
<organism evidence="3 4">
    <name type="scientific">Henriciella mobilis</name>
    <dbReference type="NCBI Taxonomy" id="2305467"/>
    <lineage>
        <taxon>Bacteria</taxon>
        <taxon>Pseudomonadati</taxon>
        <taxon>Pseudomonadota</taxon>
        <taxon>Alphaproteobacteria</taxon>
        <taxon>Hyphomonadales</taxon>
        <taxon>Hyphomonadaceae</taxon>
        <taxon>Henriciella</taxon>
    </lineage>
</organism>
<gene>
    <name evidence="3" type="ORF">D1223_03160</name>
</gene>
<proteinExistence type="predicted"/>
<dbReference type="EMBL" id="QWFX01000005">
    <property type="protein sequence ID" value="RIJ32861.1"/>
    <property type="molecule type" value="Genomic_DNA"/>
</dbReference>